<evidence type="ECO:0000313" key="2">
    <source>
        <dbReference type="Proteomes" id="UP001375539"/>
    </source>
</evidence>
<name>A0ACC6QSZ9_9ACTN</name>
<evidence type="ECO:0000313" key="1">
    <source>
        <dbReference type="EMBL" id="MEJ8661553.1"/>
    </source>
</evidence>
<proteinExistence type="predicted"/>
<dbReference type="EMBL" id="JBBKAI010000002">
    <property type="protein sequence ID" value="MEJ8661553.1"/>
    <property type="molecule type" value="Genomic_DNA"/>
</dbReference>
<gene>
    <name evidence="1" type="ORF">WKI58_34445</name>
</gene>
<reference evidence="1" key="1">
    <citation type="submission" date="2024-03" db="EMBL/GenBank/DDBJ databases">
        <title>Novel Streptomyces species of biotechnological and ecological value are a feature of Machair soil.</title>
        <authorList>
            <person name="Prole J.R."/>
            <person name="Goodfellow M."/>
            <person name="Allenby N."/>
            <person name="Ward A.C."/>
        </authorList>
    </citation>
    <scope>NUCLEOTIDE SEQUENCE</scope>
    <source>
        <strain evidence="1">MS1.AVA.4</strain>
    </source>
</reference>
<keyword evidence="2" id="KW-1185">Reference proteome</keyword>
<accession>A0ACC6QSZ9</accession>
<protein>
    <submittedName>
        <fullName evidence="1">RNA polymerase subunit sigma</fullName>
    </submittedName>
</protein>
<dbReference type="Proteomes" id="UP001375539">
    <property type="component" value="Unassembled WGS sequence"/>
</dbReference>
<comment type="caution">
    <text evidence="1">The sequence shown here is derived from an EMBL/GenBank/DDBJ whole genome shotgun (WGS) entry which is preliminary data.</text>
</comment>
<organism evidence="1 2">
    <name type="scientific">Streptomyces pratisoli</name>
    <dbReference type="NCBI Taxonomy" id="3139917"/>
    <lineage>
        <taxon>Bacteria</taxon>
        <taxon>Bacillati</taxon>
        <taxon>Actinomycetota</taxon>
        <taxon>Actinomycetes</taxon>
        <taxon>Kitasatosporales</taxon>
        <taxon>Streptomycetaceae</taxon>
        <taxon>Streptomyces</taxon>
    </lineage>
</organism>
<sequence length="287" mass="31086">MDQPDDGVPIAELLDERQHLLDVVTWMLGSSSEAESVTDEAYRRWYALSDQVRAQIRAPRAWLANVAGGICLARLALSGGGEGPAGDREADETLAEEISEVLLYAVDSLSPAERAAFVLNDVFGVTPDVLPRVVGQPVSEHTEPADRALSSLRAGRTRPTTSQQHDAVVHAVREACVREDAVFLTSLMAPDATAFFDGGGKIRALVKPVHGSKRVARSLLTLLARRPRTTLHAQSVNGLTGLVVRYNHQVAAVISLDIAGRHVVQVWAVLNPDKLRSWNQAGPRTYP</sequence>